<dbReference type="PANTHER" id="PTHR43867:SF2">
    <property type="entry name" value="CELLULOSE SYNTHASE CATALYTIC SUBUNIT A [UDP-FORMING]"/>
    <property type="match status" value="1"/>
</dbReference>
<dbReference type="EMBL" id="DQVM01000109">
    <property type="protein sequence ID" value="HIQ30013.1"/>
    <property type="molecule type" value="Genomic_DNA"/>
</dbReference>
<dbReference type="PANTHER" id="PTHR43867">
    <property type="entry name" value="CELLULOSE SYNTHASE CATALYTIC SUBUNIT A [UDP-FORMING]"/>
    <property type="match status" value="1"/>
</dbReference>
<evidence type="ECO:0000256" key="6">
    <source>
        <dbReference type="ARBA" id="ARBA00023136"/>
    </source>
</evidence>
<dbReference type="Gene3D" id="3.90.550.10">
    <property type="entry name" value="Spore Coat Polysaccharide Biosynthesis Protein SpsA, Chain A"/>
    <property type="match status" value="1"/>
</dbReference>
<organism evidence="9 10">
    <name type="scientific">Caldiarchaeum subterraneum</name>
    <dbReference type="NCBI Taxonomy" id="311458"/>
    <lineage>
        <taxon>Archaea</taxon>
        <taxon>Nitrososphaerota</taxon>
        <taxon>Candidatus Caldarchaeales</taxon>
        <taxon>Candidatus Caldarchaeaceae</taxon>
        <taxon>Candidatus Caldarchaeum</taxon>
    </lineage>
</organism>
<feature type="transmembrane region" description="Helical" evidence="7">
    <location>
        <begin position="401"/>
        <end position="418"/>
    </location>
</feature>
<proteinExistence type="predicted"/>
<evidence type="ECO:0000256" key="5">
    <source>
        <dbReference type="ARBA" id="ARBA00022989"/>
    </source>
</evidence>
<protein>
    <submittedName>
        <fullName evidence="9">Glycosyltransferase</fullName>
    </submittedName>
</protein>
<dbReference type="InterPro" id="IPR001173">
    <property type="entry name" value="Glyco_trans_2-like"/>
</dbReference>
<feature type="transmembrane region" description="Helical" evidence="7">
    <location>
        <begin position="39"/>
        <end position="56"/>
    </location>
</feature>
<dbReference type="InterPro" id="IPR050321">
    <property type="entry name" value="Glycosyltr_2/OpgH_subfam"/>
</dbReference>
<keyword evidence="4 7" id="KW-0812">Transmembrane</keyword>
<evidence type="ECO:0000256" key="2">
    <source>
        <dbReference type="ARBA" id="ARBA00022676"/>
    </source>
</evidence>
<feature type="transmembrane region" description="Helical" evidence="7">
    <location>
        <begin position="362"/>
        <end position="380"/>
    </location>
</feature>
<evidence type="ECO:0000256" key="3">
    <source>
        <dbReference type="ARBA" id="ARBA00022679"/>
    </source>
</evidence>
<reference evidence="9" key="1">
    <citation type="journal article" date="2020" name="ISME J.">
        <title>Gammaproteobacteria mediating utilization of methyl-, sulfur- and petroleum organic compounds in deep ocean hydrothermal plumes.</title>
        <authorList>
            <person name="Zhou Z."/>
            <person name="Liu Y."/>
            <person name="Pan J."/>
            <person name="Cron B.R."/>
            <person name="Toner B.M."/>
            <person name="Anantharaman K."/>
            <person name="Breier J.A."/>
            <person name="Dick G.J."/>
            <person name="Li M."/>
        </authorList>
    </citation>
    <scope>NUCLEOTIDE SEQUENCE</scope>
    <source>
        <strain evidence="9">SZUA-1515</strain>
    </source>
</reference>
<dbReference type="GO" id="GO:0016020">
    <property type="term" value="C:membrane"/>
    <property type="evidence" value="ECO:0007669"/>
    <property type="project" value="UniProtKB-SubCell"/>
</dbReference>
<dbReference type="AlphaFoldDB" id="A0A832ZWG3"/>
<comment type="subcellular location">
    <subcellularLocation>
        <location evidence="1">Membrane</location>
        <topology evidence="1">Multi-pass membrane protein</topology>
    </subcellularLocation>
</comment>
<keyword evidence="3 9" id="KW-0808">Transferase</keyword>
<evidence type="ECO:0000256" key="4">
    <source>
        <dbReference type="ARBA" id="ARBA00022692"/>
    </source>
</evidence>
<keyword evidence="5 7" id="KW-1133">Transmembrane helix</keyword>
<feature type="transmembrane region" description="Helical" evidence="7">
    <location>
        <begin position="316"/>
        <end position="342"/>
    </location>
</feature>
<dbReference type="GO" id="GO:0016757">
    <property type="term" value="F:glycosyltransferase activity"/>
    <property type="evidence" value="ECO:0007669"/>
    <property type="project" value="UniProtKB-KW"/>
</dbReference>
<evidence type="ECO:0000259" key="8">
    <source>
        <dbReference type="Pfam" id="PF13632"/>
    </source>
</evidence>
<gene>
    <name evidence="9" type="ORF">EYH45_05555</name>
</gene>
<sequence>MLSIRLRLLPLAVVIVTLLLASVYFPAPLFIATSYSMTVLYTIWGAYHLLLVLIGVKKPLDPPPKPSRYPKISVIIPARDEPLLGRVIETVLKHVEYPDNMKEVIIVTDDPHGERVAFWYQQKFHGNVKLLARRELFPTKPSALNDGFYLSSGEIVAIMDVEDIPDRDTFLKVVSALVDYGYDAVQVILRIVNEDDSWITKMFAVEYAAWFRVWINGRSKLGHYTPLGGTGNYFKRSSAMLVGMWDSLNLAEDAEVAARMHIAGKRTVLINARHWEEAPVDFRSWLRQRTRWYRGWLQILWKYGGMLRRLRMIRKLGIINFLTFLLMFLNPLIVVFNIMLYWMTLLWLLEYFGFLPKVISDVVPVFMFLPALLNIVYYSTWIIGAKLERVRIGKLRNIPQILLYVNVMLPVAALRALYQALTKPVFWEKTTHPGRGVKGFVKEKH</sequence>
<dbReference type="InterPro" id="IPR029044">
    <property type="entry name" value="Nucleotide-diphossugar_trans"/>
</dbReference>
<evidence type="ECO:0000313" key="9">
    <source>
        <dbReference type="EMBL" id="HIQ30013.1"/>
    </source>
</evidence>
<dbReference type="Pfam" id="PF13632">
    <property type="entry name" value="Glyco_trans_2_3"/>
    <property type="match status" value="1"/>
</dbReference>
<keyword evidence="6 7" id="KW-0472">Membrane</keyword>
<dbReference type="SUPFAM" id="SSF53448">
    <property type="entry name" value="Nucleotide-diphospho-sugar transferases"/>
    <property type="match status" value="1"/>
</dbReference>
<dbReference type="Proteomes" id="UP000608579">
    <property type="component" value="Unassembled WGS sequence"/>
</dbReference>
<feature type="transmembrane region" description="Helical" evidence="7">
    <location>
        <begin position="7"/>
        <end position="27"/>
    </location>
</feature>
<evidence type="ECO:0000256" key="1">
    <source>
        <dbReference type="ARBA" id="ARBA00004141"/>
    </source>
</evidence>
<comment type="caution">
    <text evidence="9">The sequence shown here is derived from an EMBL/GenBank/DDBJ whole genome shotgun (WGS) entry which is preliminary data.</text>
</comment>
<evidence type="ECO:0000313" key="10">
    <source>
        <dbReference type="Proteomes" id="UP000608579"/>
    </source>
</evidence>
<name>A0A832ZWG3_CALS0</name>
<accession>A0A832ZWG3</accession>
<evidence type="ECO:0000256" key="7">
    <source>
        <dbReference type="SAM" id="Phobius"/>
    </source>
</evidence>
<keyword evidence="2" id="KW-0328">Glycosyltransferase</keyword>
<feature type="domain" description="Glycosyltransferase 2-like" evidence="8">
    <location>
        <begin position="155"/>
        <end position="353"/>
    </location>
</feature>